<evidence type="ECO:0000256" key="3">
    <source>
        <dbReference type="PROSITE-ProRule" id="PRU00023"/>
    </source>
</evidence>
<dbReference type="PROSITE" id="PS50297">
    <property type="entry name" value="ANK_REP_REGION"/>
    <property type="match status" value="2"/>
</dbReference>
<dbReference type="PANTHER" id="PTHR24198">
    <property type="entry name" value="ANKYRIN REPEAT AND PROTEIN KINASE DOMAIN-CONTAINING PROTEIN"/>
    <property type="match status" value="1"/>
</dbReference>
<protein>
    <submittedName>
        <fullName evidence="4">Uncharacterized protein</fullName>
    </submittedName>
</protein>
<proteinExistence type="predicted"/>
<gene>
    <name evidence="4" type="ORF">TVY486_0300290</name>
</gene>
<dbReference type="PANTHER" id="PTHR24198:SF165">
    <property type="entry name" value="ANKYRIN REPEAT-CONTAINING PROTEIN-RELATED"/>
    <property type="match status" value="1"/>
</dbReference>
<dbReference type="SUPFAM" id="SSF48403">
    <property type="entry name" value="Ankyrin repeat"/>
    <property type="match status" value="1"/>
</dbReference>
<evidence type="ECO:0000256" key="2">
    <source>
        <dbReference type="ARBA" id="ARBA00023043"/>
    </source>
</evidence>
<feature type="repeat" description="ANK" evidence="3">
    <location>
        <begin position="164"/>
        <end position="191"/>
    </location>
</feature>
<feature type="repeat" description="ANK" evidence="3">
    <location>
        <begin position="130"/>
        <end position="153"/>
    </location>
</feature>
<dbReference type="VEuPathDB" id="TriTrypDB:TvY486_0300290"/>
<keyword evidence="2 3" id="KW-0040">ANK repeat</keyword>
<name>G0TSA9_TRYVY</name>
<sequence>MQYTRFEEVQNAIVDGNILLLSRRVTPQNVNMVDKERRMTLLMWAVSLRQHEAAKFLLDQGASLSPCDMFSFNAIHHAAWHADERMMKILLCSNLCHIQNDESEMAECHIGPICFRPGARPLVDLPHSYSGRTPLMFAALRGDIELVDFLLSKVGSDYLLKDFHGDTALDLAARYGHKSVVTYLLSKCSDVANVVYNKTRRDAELSCERASTLQELGNHRELNVILCREWFPQSLVKLH</sequence>
<accession>G0TSA9</accession>
<dbReference type="SMART" id="SM00248">
    <property type="entry name" value="ANK"/>
    <property type="match status" value="4"/>
</dbReference>
<organism evidence="4">
    <name type="scientific">Trypanosoma vivax (strain Y486)</name>
    <dbReference type="NCBI Taxonomy" id="1055687"/>
    <lineage>
        <taxon>Eukaryota</taxon>
        <taxon>Discoba</taxon>
        <taxon>Euglenozoa</taxon>
        <taxon>Kinetoplastea</taxon>
        <taxon>Metakinetoplastina</taxon>
        <taxon>Trypanosomatida</taxon>
        <taxon>Trypanosomatidae</taxon>
        <taxon>Trypanosoma</taxon>
        <taxon>Duttonella</taxon>
    </lineage>
</organism>
<dbReference type="Pfam" id="PF12796">
    <property type="entry name" value="Ank_2"/>
    <property type="match status" value="2"/>
</dbReference>
<dbReference type="InterPro" id="IPR002110">
    <property type="entry name" value="Ankyrin_rpt"/>
</dbReference>
<reference evidence="4" key="1">
    <citation type="journal article" date="2012" name="Proc. Natl. Acad. Sci. U.S.A.">
        <title>Antigenic diversity is generated by distinct evolutionary mechanisms in African trypanosome species.</title>
        <authorList>
            <person name="Jackson A.P."/>
            <person name="Berry A."/>
            <person name="Aslett M."/>
            <person name="Allison H.C."/>
            <person name="Burton P."/>
            <person name="Vavrova-Anderson J."/>
            <person name="Brown R."/>
            <person name="Browne H."/>
            <person name="Corton N."/>
            <person name="Hauser H."/>
            <person name="Gamble J."/>
            <person name="Gilderthorp R."/>
            <person name="Marcello L."/>
            <person name="McQuillan J."/>
            <person name="Otto T.D."/>
            <person name="Quail M.A."/>
            <person name="Sanders M.J."/>
            <person name="van Tonder A."/>
            <person name="Ginger M.L."/>
            <person name="Field M.C."/>
            <person name="Barry J.D."/>
            <person name="Hertz-Fowler C."/>
            <person name="Berriman M."/>
        </authorList>
    </citation>
    <scope>NUCLEOTIDE SEQUENCE</scope>
    <source>
        <strain evidence="4">Y486</strain>
    </source>
</reference>
<dbReference type="AlphaFoldDB" id="G0TSA9"/>
<evidence type="ECO:0000256" key="1">
    <source>
        <dbReference type="ARBA" id="ARBA00022737"/>
    </source>
</evidence>
<dbReference type="EMBL" id="HE573019">
    <property type="protein sequence ID" value="CCC46835.1"/>
    <property type="molecule type" value="Genomic_DNA"/>
</dbReference>
<dbReference type="PROSITE" id="PS50088">
    <property type="entry name" value="ANK_REPEAT"/>
    <property type="match status" value="2"/>
</dbReference>
<evidence type="ECO:0000313" key="4">
    <source>
        <dbReference type="EMBL" id="CCC46835.1"/>
    </source>
</evidence>
<dbReference type="Gene3D" id="1.25.40.20">
    <property type="entry name" value="Ankyrin repeat-containing domain"/>
    <property type="match status" value="2"/>
</dbReference>
<dbReference type="InterPro" id="IPR036770">
    <property type="entry name" value="Ankyrin_rpt-contain_sf"/>
</dbReference>
<keyword evidence="1" id="KW-0677">Repeat</keyword>